<proteinExistence type="predicted"/>
<evidence type="ECO:0000313" key="2">
    <source>
        <dbReference type="Proteomes" id="UP001363460"/>
    </source>
</evidence>
<gene>
    <name evidence="1" type="ORF">V8J38_14040</name>
</gene>
<reference evidence="1 2" key="1">
    <citation type="submission" date="2024-02" db="EMBL/GenBank/DDBJ databases">
        <title>Distribution and functional of Brevundimonas-related endobacteria within Verticillium dahliae.</title>
        <authorList>
            <person name="Zeng H."/>
        </authorList>
    </citation>
    <scope>NUCLEOTIDE SEQUENCE [LARGE SCALE GENOMIC DNA]</scope>
    <source>
        <strain evidence="1 2">TRM 44200</strain>
    </source>
</reference>
<keyword evidence="2" id="KW-1185">Reference proteome</keyword>
<accession>A0ABZ2IBG0</accession>
<evidence type="ECO:0000313" key="1">
    <source>
        <dbReference type="EMBL" id="WWT54348.1"/>
    </source>
</evidence>
<dbReference type="EMBL" id="CP146369">
    <property type="protein sequence ID" value="WWT54348.1"/>
    <property type="molecule type" value="Genomic_DNA"/>
</dbReference>
<name>A0ABZ2IBG0_9CAUL</name>
<dbReference type="RefSeq" id="WP_338576507.1">
    <property type="nucleotide sequence ID" value="NZ_CP146369.1"/>
</dbReference>
<dbReference type="Proteomes" id="UP001363460">
    <property type="component" value="Chromosome"/>
</dbReference>
<organism evidence="1 2">
    <name type="scientific">Brevundimonas olei</name>
    <dbReference type="NCBI Taxonomy" id="657642"/>
    <lineage>
        <taxon>Bacteria</taxon>
        <taxon>Pseudomonadati</taxon>
        <taxon>Pseudomonadota</taxon>
        <taxon>Alphaproteobacteria</taxon>
        <taxon>Caulobacterales</taxon>
        <taxon>Caulobacteraceae</taxon>
        <taxon>Brevundimonas</taxon>
    </lineage>
</organism>
<protein>
    <submittedName>
        <fullName evidence="1">Uncharacterized protein</fullName>
    </submittedName>
</protein>
<sequence>MAVVTVEGVAIDDIRERMAAAGRTRADGPGWSGAIVSTWANGCTETTLNRDAVVKWLARHGRAQYGGAEINKASLAYYLGEVRGWLDVSESVEIAAENVQTADGAAVVVRHGPLSSFLVAVPLVPAFRPAEAASTQAAGLRLWGDVLETVEYAVSGRIALTRAARDPAAMVAVPSRRSGAEPVVEVIHGEPVDWRDLGVAEQVDEKTPAKTSPTRETIKAAIDALPPKDQAPDVAPVVELIACLDNAVDREMLLDALKRATGVSIVTLRRDVNDRRRAAGDGPEEGWLTDKATGYRTFVYVGEPDHRLARAGIVATMEKANANANEPVFSVNLGQVMGLRRHGGRAGFQPLTARQFQSALFKVCSFAQHRDGGPLTHRMPDADICGVVLDGVEPDELPVTPTIRRAPTMARDGEILDRNGWFGDVLVDLGDLTPPVVPLDPTTEEIVAARDLILGDVVGDFPFDDGDDDGALGESKASRANAVGMLITQFARDLFDGPSPLFAIVKPSPGVGGTLLAETAQRLFDGHASATTPNTRNEEEMQKHMVAAALGDDSFLFFDNVTVVRR</sequence>